<name>A0A853JF69_9GAMM</name>
<evidence type="ECO:0000313" key="2">
    <source>
        <dbReference type="EMBL" id="NZA27190.1"/>
    </source>
</evidence>
<protein>
    <submittedName>
        <fullName evidence="2">Uncharacterized protein</fullName>
    </submittedName>
</protein>
<accession>A0A853JF69</accession>
<dbReference type="Proteomes" id="UP000578091">
    <property type="component" value="Unassembled WGS sequence"/>
</dbReference>
<feature type="region of interest" description="Disordered" evidence="1">
    <location>
        <begin position="53"/>
        <end position="107"/>
    </location>
</feature>
<organism evidence="2 3">
    <name type="scientific">Luteimonas salinisoli</name>
    <dbReference type="NCBI Taxonomy" id="2752307"/>
    <lineage>
        <taxon>Bacteria</taxon>
        <taxon>Pseudomonadati</taxon>
        <taxon>Pseudomonadota</taxon>
        <taxon>Gammaproteobacteria</taxon>
        <taxon>Lysobacterales</taxon>
        <taxon>Lysobacteraceae</taxon>
        <taxon>Luteimonas</taxon>
    </lineage>
</organism>
<gene>
    <name evidence="2" type="ORF">H0E84_12440</name>
</gene>
<dbReference type="EMBL" id="JACCKA010000073">
    <property type="protein sequence ID" value="NZA27190.1"/>
    <property type="molecule type" value="Genomic_DNA"/>
</dbReference>
<proteinExistence type="predicted"/>
<dbReference type="AlphaFoldDB" id="A0A853JF69"/>
<dbReference type="RefSeq" id="WP_180678973.1">
    <property type="nucleotide sequence ID" value="NZ_JACCKA010000073.1"/>
</dbReference>
<keyword evidence="3" id="KW-1185">Reference proteome</keyword>
<evidence type="ECO:0000256" key="1">
    <source>
        <dbReference type="SAM" id="MobiDB-lite"/>
    </source>
</evidence>
<feature type="region of interest" description="Disordered" evidence="1">
    <location>
        <begin position="1"/>
        <end position="36"/>
    </location>
</feature>
<evidence type="ECO:0000313" key="3">
    <source>
        <dbReference type="Proteomes" id="UP000578091"/>
    </source>
</evidence>
<reference evidence="2 3" key="1">
    <citation type="submission" date="2020-07" db="EMBL/GenBank/DDBJ databases">
        <title>Luteimonas sp. SJ-92.</title>
        <authorList>
            <person name="Huang X.-X."/>
            <person name="Xu L."/>
            <person name="Sun J.-Q."/>
        </authorList>
    </citation>
    <scope>NUCLEOTIDE SEQUENCE [LARGE SCALE GENOMIC DNA]</scope>
    <source>
        <strain evidence="2 3">SJ-92</strain>
    </source>
</reference>
<comment type="caution">
    <text evidence="2">The sequence shown here is derived from an EMBL/GenBank/DDBJ whole genome shotgun (WGS) entry which is preliminary data.</text>
</comment>
<sequence>MADSRNGFPTRRPEATGAVRRPRPLTQPPWRNSFAGRGAIVAVQPAWSTDKTLAGASIGHRKPGRKAASTARRGNTAAGRPAPRLRPPQLRPIDDTAPGRDAPGVRRGRLPLRWSCMEPGMNPAKQLRTRTMRIFILMLMFGLAAWASPTPAQATARVIQCEDCTVPQMRSRALSQGQGAGLSGTYYVFSLKKQLMLGFWVQYEPDVRRWSASSTEVQDGVVDMFAHMLNAYELKPNVFVGQQVFRGNIGDIGGTHDPVGISIRGPNDGAYGRFMDNLQSCMAVTACVRGISPALAQLNLAENKAKSFTWSLFRIIGGGFSWQSTPPTVTLRLCNQNNDCAIVKYKNGEWVFVETRAEGGTGMKYPKNPEYAEYDFANSGEAGIIERGLTEAGAAVIGNWNLRSVLACTSTGVTTRCEYLVVPQ</sequence>